<dbReference type="SUPFAM" id="SSF56317">
    <property type="entry name" value="Carbon-nitrogen hydrolase"/>
    <property type="match status" value="1"/>
</dbReference>
<dbReference type="PROSITE" id="PS50263">
    <property type="entry name" value="CN_HYDROLASE"/>
    <property type="match status" value="1"/>
</dbReference>
<keyword evidence="3" id="KW-1185">Reference proteome</keyword>
<dbReference type="CDD" id="cd07197">
    <property type="entry name" value="nitrilase"/>
    <property type="match status" value="1"/>
</dbReference>
<accession>A0ABT5FF08</accession>
<dbReference type="GO" id="GO:0016787">
    <property type="term" value="F:hydrolase activity"/>
    <property type="evidence" value="ECO:0007669"/>
    <property type="project" value="UniProtKB-KW"/>
</dbReference>
<evidence type="ECO:0000313" key="2">
    <source>
        <dbReference type="EMBL" id="MDC2889220.1"/>
    </source>
</evidence>
<name>A0ABT5FF08_9GAMM</name>
<protein>
    <submittedName>
        <fullName evidence="2">Carbon-nitrogen hydrolase family protein</fullName>
    </submittedName>
</protein>
<dbReference type="Proteomes" id="UP001528411">
    <property type="component" value="Unassembled WGS sequence"/>
</dbReference>
<evidence type="ECO:0000259" key="1">
    <source>
        <dbReference type="PROSITE" id="PS50263"/>
    </source>
</evidence>
<dbReference type="EMBL" id="JAQOMS010000002">
    <property type="protein sequence ID" value="MDC2889220.1"/>
    <property type="molecule type" value="Genomic_DNA"/>
</dbReference>
<comment type="caution">
    <text evidence="2">The sequence shown here is derived from an EMBL/GenBank/DDBJ whole genome shotgun (WGS) entry which is preliminary data.</text>
</comment>
<keyword evidence="2" id="KW-0378">Hydrolase</keyword>
<evidence type="ECO:0000313" key="3">
    <source>
        <dbReference type="Proteomes" id="UP001528411"/>
    </source>
</evidence>
<organism evidence="2 3">
    <name type="scientific">Psychrosphaera algicola</name>
    <dbReference type="NCBI Taxonomy" id="3023714"/>
    <lineage>
        <taxon>Bacteria</taxon>
        <taxon>Pseudomonadati</taxon>
        <taxon>Pseudomonadota</taxon>
        <taxon>Gammaproteobacteria</taxon>
        <taxon>Alteromonadales</taxon>
        <taxon>Pseudoalteromonadaceae</taxon>
        <taxon>Psychrosphaera</taxon>
    </lineage>
</organism>
<proteinExistence type="predicted"/>
<sequence length="97" mass="11131">MCKDNNVWLITGSQYEQDGDDIYNTSTVINNLGEIVTRYRKIFPFLPYESGVKEGSDIVTFDVPGGVSALQFVTIFGFQKLLELWFVTVQTYLFFQL</sequence>
<dbReference type="InterPro" id="IPR036526">
    <property type="entry name" value="C-N_Hydrolase_sf"/>
</dbReference>
<dbReference type="Pfam" id="PF00795">
    <property type="entry name" value="CN_hydrolase"/>
    <property type="match status" value="1"/>
</dbReference>
<gene>
    <name evidence="2" type="ORF">PN838_11125</name>
</gene>
<feature type="domain" description="CN hydrolase" evidence="1">
    <location>
        <begin position="1"/>
        <end position="97"/>
    </location>
</feature>
<dbReference type="RefSeq" id="WP_272180703.1">
    <property type="nucleotide sequence ID" value="NZ_JAQOMS010000002.1"/>
</dbReference>
<dbReference type="InterPro" id="IPR003010">
    <property type="entry name" value="C-N_Hydrolase"/>
</dbReference>
<reference evidence="2 3" key="1">
    <citation type="submission" date="2023-01" db="EMBL/GenBank/DDBJ databases">
        <title>Psychrosphaera sp. nov., isolated from marine algae.</title>
        <authorList>
            <person name="Bayburt H."/>
            <person name="Choi B.J."/>
            <person name="Kim J.M."/>
            <person name="Choi D.G."/>
            <person name="Jeon C.O."/>
        </authorList>
    </citation>
    <scope>NUCLEOTIDE SEQUENCE [LARGE SCALE GENOMIC DNA]</scope>
    <source>
        <strain evidence="2 3">G1-22</strain>
    </source>
</reference>
<dbReference type="Gene3D" id="3.60.110.10">
    <property type="entry name" value="Carbon-nitrogen hydrolase"/>
    <property type="match status" value="1"/>
</dbReference>